<dbReference type="AlphaFoldDB" id="Q13FC7"/>
<evidence type="ECO:0000313" key="3">
    <source>
        <dbReference type="Proteomes" id="UP000001817"/>
    </source>
</evidence>
<keyword evidence="3" id="KW-1185">Reference proteome</keyword>
<accession>Q13FC7</accession>
<feature type="region of interest" description="Disordered" evidence="1">
    <location>
        <begin position="1"/>
        <end position="26"/>
    </location>
</feature>
<dbReference type="EMBL" id="CP000272">
    <property type="protein sequence ID" value="ABE37212.1"/>
    <property type="molecule type" value="Genomic_DNA"/>
</dbReference>
<dbReference type="Proteomes" id="UP000001817">
    <property type="component" value="Chromosome 3"/>
</dbReference>
<feature type="compositionally biased region" description="Basic and acidic residues" evidence="1">
    <location>
        <begin position="1"/>
        <end position="14"/>
    </location>
</feature>
<evidence type="ECO:0000256" key="1">
    <source>
        <dbReference type="SAM" id="MobiDB-lite"/>
    </source>
</evidence>
<sequence>MPTRGLRPDLDPAREAPVALERSRRVAGERHRIAQVNVAARASDHQIEVSWLDDTLSSPIGEVEHLVRHVAVARESPVRRGDSLCQPGAPGVDSNRLDR</sequence>
<dbReference type="STRING" id="266265.Bxe_C1364"/>
<protein>
    <submittedName>
        <fullName evidence="2">Uncharacterized protein</fullName>
    </submittedName>
</protein>
<dbReference type="KEGG" id="bxe:Bxe_C1364"/>
<organism evidence="2 3">
    <name type="scientific">Paraburkholderia xenovorans (strain LB400)</name>
    <dbReference type="NCBI Taxonomy" id="266265"/>
    <lineage>
        <taxon>Bacteria</taxon>
        <taxon>Pseudomonadati</taxon>
        <taxon>Pseudomonadota</taxon>
        <taxon>Betaproteobacteria</taxon>
        <taxon>Burkholderiales</taxon>
        <taxon>Burkholderiaceae</taxon>
        <taxon>Paraburkholderia</taxon>
    </lineage>
</organism>
<name>Q13FC7_PARXL</name>
<reference evidence="2 3" key="1">
    <citation type="journal article" date="2006" name="Proc. Natl. Acad. Sci. U.S.A.">
        <title>Burkholderia xenovorans LB400 harbors a multi-replicon, 9.73-Mbp genome shaped for versatility.</title>
        <authorList>
            <person name="Chain P.S."/>
            <person name="Denef V.J."/>
            <person name="Konstantinidis K.T."/>
            <person name="Vergez L.M."/>
            <person name="Agullo L."/>
            <person name="Reyes V.L."/>
            <person name="Hauser L."/>
            <person name="Cordova M."/>
            <person name="Gomez L."/>
            <person name="Gonzalez M."/>
            <person name="Land M."/>
            <person name="Lao V."/>
            <person name="Larimer F."/>
            <person name="LiPuma J.J."/>
            <person name="Mahenthiralingam E."/>
            <person name="Malfatti S.A."/>
            <person name="Marx C.J."/>
            <person name="Parnell J.J."/>
            <person name="Ramette A."/>
            <person name="Richardson P."/>
            <person name="Seeger M."/>
            <person name="Smith D."/>
            <person name="Spilker T."/>
            <person name="Sul W.J."/>
            <person name="Tsoi T.V."/>
            <person name="Ulrich L.E."/>
            <person name="Zhulin I.B."/>
            <person name="Tiedje J.M."/>
        </authorList>
    </citation>
    <scope>NUCLEOTIDE SEQUENCE [LARGE SCALE GENOMIC DNA]</scope>
    <source>
        <strain evidence="2 3">LB400</strain>
    </source>
</reference>
<feature type="region of interest" description="Disordered" evidence="1">
    <location>
        <begin position="76"/>
        <end position="99"/>
    </location>
</feature>
<proteinExistence type="predicted"/>
<gene>
    <name evidence="2" type="ORF">Bxe_C1364</name>
</gene>
<evidence type="ECO:0000313" key="2">
    <source>
        <dbReference type="EMBL" id="ABE37212.1"/>
    </source>
</evidence>